<dbReference type="AlphaFoldDB" id="A0A815HQ02"/>
<comment type="cofactor">
    <cofactor evidence="10">
        <name>Zn(2+)</name>
        <dbReference type="ChEBI" id="CHEBI:29105"/>
    </cofactor>
    <text evidence="10">Binds 1 zinc ion per subunit.</text>
</comment>
<dbReference type="SUPFAM" id="SSF88688">
    <property type="entry name" value="Families 57/38 glycoside transferase middle domain"/>
    <property type="match status" value="1"/>
</dbReference>
<dbReference type="EC" id="3.2.1.-" evidence="10"/>
<dbReference type="Gene3D" id="2.70.98.30">
    <property type="entry name" value="Golgi alpha-mannosidase II, domain 4"/>
    <property type="match status" value="1"/>
</dbReference>
<dbReference type="Pfam" id="PF07748">
    <property type="entry name" value="Glyco_hydro_38C"/>
    <property type="match status" value="1"/>
</dbReference>
<dbReference type="Proteomes" id="UP000663852">
    <property type="component" value="Unassembled WGS sequence"/>
</dbReference>
<dbReference type="InterPro" id="IPR028995">
    <property type="entry name" value="Glyco_hydro_57/38_cen_sf"/>
</dbReference>
<organism evidence="13 15">
    <name type="scientific">Adineta ricciae</name>
    <name type="common">Rotifer</name>
    <dbReference type="NCBI Taxonomy" id="249248"/>
    <lineage>
        <taxon>Eukaryota</taxon>
        <taxon>Metazoa</taxon>
        <taxon>Spiralia</taxon>
        <taxon>Gnathifera</taxon>
        <taxon>Rotifera</taxon>
        <taxon>Eurotatoria</taxon>
        <taxon>Bdelloidea</taxon>
        <taxon>Adinetida</taxon>
        <taxon>Adinetidae</taxon>
        <taxon>Adineta</taxon>
    </lineage>
</organism>
<dbReference type="InterPro" id="IPR013780">
    <property type="entry name" value="Glyco_hydro_b"/>
</dbReference>
<feature type="domain" description="Glycoside hydrolase family 38 central" evidence="11">
    <location>
        <begin position="363"/>
        <end position="436"/>
    </location>
</feature>
<dbReference type="FunFam" id="1.20.1270.50:FF:000003">
    <property type="entry name" value="Alpha-mannosidase"/>
    <property type="match status" value="1"/>
</dbReference>
<evidence type="ECO:0000256" key="8">
    <source>
        <dbReference type="ARBA" id="ARBA00023180"/>
    </source>
</evidence>
<dbReference type="InterPro" id="IPR011330">
    <property type="entry name" value="Glyco_hydro/deAcase_b/a-brl"/>
</dbReference>
<evidence type="ECO:0000256" key="3">
    <source>
        <dbReference type="ARBA" id="ARBA00012752"/>
    </source>
</evidence>
<comment type="similarity">
    <text evidence="2 10">Belongs to the glycosyl hydrolase 38 family.</text>
</comment>
<keyword evidence="6 10" id="KW-0862">Zinc</keyword>
<evidence type="ECO:0000256" key="4">
    <source>
        <dbReference type="ARBA" id="ARBA00022723"/>
    </source>
</evidence>
<evidence type="ECO:0000313" key="15">
    <source>
        <dbReference type="Proteomes" id="UP000663852"/>
    </source>
</evidence>
<dbReference type="FunFam" id="2.70.98.30:FF:000003">
    <property type="entry name" value="Alpha-mannosidase"/>
    <property type="match status" value="1"/>
</dbReference>
<proteinExistence type="inferred from homology"/>
<keyword evidence="7" id="KW-1015">Disulfide bond</keyword>
<dbReference type="EMBL" id="CAJNOR010001871">
    <property type="protein sequence ID" value="CAF1212772.1"/>
    <property type="molecule type" value="Genomic_DNA"/>
</dbReference>
<dbReference type="Proteomes" id="UP000663828">
    <property type="component" value="Unassembled WGS sequence"/>
</dbReference>
<dbReference type="CDD" id="cd10810">
    <property type="entry name" value="GH38N_AMII_LAM_like"/>
    <property type="match status" value="1"/>
</dbReference>
<dbReference type="Pfam" id="PF09261">
    <property type="entry name" value="Alpha-mann_mid"/>
    <property type="match status" value="1"/>
</dbReference>
<dbReference type="Pfam" id="PF01074">
    <property type="entry name" value="Glyco_hydro_38N"/>
    <property type="match status" value="1"/>
</dbReference>
<feature type="signal peptide" evidence="10">
    <location>
        <begin position="1"/>
        <end position="19"/>
    </location>
</feature>
<protein>
    <recommendedName>
        <fullName evidence="3 10">Alpha-mannosidase</fullName>
        <ecNumber evidence="10">3.2.1.-</ecNumber>
    </recommendedName>
</protein>
<dbReference type="EMBL" id="CAJNOJ010000270">
    <property type="protein sequence ID" value="CAF1356929.1"/>
    <property type="molecule type" value="Genomic_DNA"/>
</dbReference>
<dbReference type="GO" id="GO:0006013">
    <property type="term" value="P:mannose metabolic process"/>
    <property type="evidence" value="ECO:0007669"/>
    <property type="project" value="InterPro"/>
</dbReference>
<dbReference type="GO" id="GO:0030246">
    <property type="term" value="F:carbohydrate binding"/>
    <property type="evidence" value="ECO:0007669"/>
    <property type="project" value="InterPro"/>
</dbReference>
<evidence type="ECO:0000259" key="11">
    <source>
        <dbReference type="SMART" id="SM00872"/>
    </source>
</evidence>
<evidence type="ECO:0000256" key="6">
    <source>
        <dbReference type="ARBA" id="ARBA00022833"/>
    </source>
</evidence>
<dbReference type="Gene3D" id="2.60.40.1360">
    <property type="match status" value="1"/>
</dbReference>
<evidence type="ECO:0000256" key="1">
    <source>
        <dbReference type="ARBA" id="ARBA00000365"/>
    </source>
</evidence>
<name>A0A815HQ02_ADIRI</name>
<dbReference type="Gene3D" id="1.20.1270.50">
    <property type="entry name" value="Glycoside hydrolase family 38, central domain"/>
    <property type="match status" value="2"/>
</dbReference>
<dbReference type="InterPro" id="IPR027291">
    <property type="entry name" value="Glyco_hydro_38_N_sf"/>
</dbReference>
<evidence type="ECO:0000256" key="10">
    <source>
        <dbReference type="RuleBase" id="RU361199"/>
    </source>
</evidence>
<dbReference type="OrthoDB" id="2016903at2759"/>
<dbReference type="InterPro" id="IPR000602">
    <property type="entry name" value="Glyco_hydro_38_N"/>
</dbReference>
<dbReference type="GO" id="GO:0046872">
    <property type="term" value="F:metal ion binding"/>
    <property type="evidence" value="ECO:0007669"/>
    <property type="project" value="UniProtKB-KW"/>
</dbReference>
<keyword evidence="14" id="KW-1185">Reference proteome</keyword>
<evidence type="ECO:0000313" key="12">
    <source>
        <dbReference type="EMBL" id="CAF1212772.1"/>
    </source>
</evidence>
<dbReference type="Gene3D" id="3.20.110.10">
    <property type="entry name" value="Glycoside hydrolase 38, N terminal domain"/>
    <property type="match status" value="1"/>
</dbReference>
<dbReference type="SUPFAM" id="SSF74650">
    <property type="entry name" value="Galactose mutarotase-like"/>
    <property type="match status" value="1"/>
</dbReference>
<feature type="chain" id="PRO_5035953201" description="Alpha-mannosidase" evidence="10">
    <location>
        <begin position="20"/>
        <end position="995"/>
    </location>
</feature>
<comment type="catalytic activity">
    <reaction evidence="1">
        <text>Hydrolysis of terminal, non-reducing alpha-D-mannose residues in alpha-D-mannosides.</text>
        <dbReference type="EC" id="3.2.1.24"/>
    </reaction>
</comment>
<dbReference type="GO" id="GO:0005764">
    <property type="term" value="C:lysosome"/>
    <property type="evidence" value="ECO:0007669"/>
    <property type="project" value="TreeGrafter"/>
</dbReference>
<gene>
    <name evidence="13" type="ORF">EDS130_LOCUS33594</name>
    <name evidence="12" type="ORF">XAT740_LOCUS24285</name>
</gene>
<reference evidence="13" key="1">
    <citation type="submission" date="2021-02" db="EMBL/GenBank/DDBJ databases">
        <authorList>
            <person name="Nowell W R."/>
        </authorList>
    </citation>
    <scope>NUCLEOTIDE SEQUENCE</scope>
</reference>
<dbReference type="InterPro" id="IPR011013">
    <property type="entry name" value="Gal_mutarotase_sf_dom"/>
</dbReference>
<dbReference type="InterPro" id="IPR050843">
    <property type="entry name" value="Glycosyl_Hydrlase_38"/>
</dbReference>
<dbReference type="Gene3D" id="2.60.40.1180">
    <property type="entry name" value="Golgi alpha-mannosidase II"/>
    <property type="match status" value="1"/>
</dbReference>
<dbReference type="SUPFAM" id="SSF88713">
    <property type="entry name" value="Glycoside hydrolase/deacetylase"/>
    <property type="match status" value="1"/>
</dbReference>
<keyword evidence="5 10" id="KW-0378">Hydrolase</keyword>
<keyword evidence="9 10" id="KW-0326">Glycosidase</keyword>
<dbReference type="FunFam" id="3.20.110.10:FF:000001">
    <property type="entry name" value="Alpha-mannosidase"/>
    <property type="match status" value="1"/>
</dbReference>
<comment type="caution">
    <text evidence="13">The sequence shown here is derived from an EMBL/GenBank/DDBJ whole genome shotgun (WGS) entry which is preliminary data.</text>
</comment>
<dbReference type="FunFam" id="1.20.1270.50:FF:000002">
    <property type="entry name" value="Alpha-mannosidase"/>
    <property type="match status" value="1"/>
</dbReference>
<dbReference type="GO" id="GO:0004559">
    <property type="term" value="F:alpha-mannosidase activity"/>
    <property type="evidence" value="ECO:0007669"/>
    <property type="project" value="UniProtKB-EC"/>
</dbReference>
<dbReference type="PANTHER" id="PTHR11607:SF3">
    <property type="entry name" value="LYSOSOMAL ALPHA-MANNOSIDASE"/>
    <property type="match status" value="1"/>
</dbReference>
<dbReference type="SMART" id="SM00872">
    <property type="entry name" value="Alpha-mann_mid"/>
    <property type="match status" value="1"/>
</dbReference>
<accession>A0A815HQ02</accession>
<evidence type="ECO:0000256" key="9">
    <source>
        <dbReference type="ARBA" id="ARBA00023295"/>
    </source>
</evidence>
<dbReference type="InterPro" id="IPR037094">
    <property type="entry name" value="Glyco_hydro_38_cen_sf"/>
</dbReference>
<dbReference type="PANTHER" id="PTHR11607">
    <property type="entry name" value="ALPHA-MANNOSIDASE"/>
    <property type="match status" value="1"/>
</dbReference>
<evidence type="ECO:0000256" key="2">
    <source>
        <dbReference type="ARBA" id="ARBA00009792"/>
    </source>
</evidence>
<dbReference type="InterPro" id="IPR011682">
    <property type="entry name" value="Glyco_hydro_38_C"/>
</dbReference>
<dbReference type="InterPro" id="IPR015341">
    <property type="entry name" value="Glyco_hydro_38_cen"/>
</dbReference>
<evidence type="ECO:0000313" key="13">
    <source>
        <dbReference type="EMBL" id="CAF1356929.1"/>
    </source>
</evidence>
<evidence type="ECO:0000313" key="14">
    <source>
        <dbReference type="Proteomes" id="UP000663828"/>
    </source>
</evidence>
<keyword evidence="8" id="KW-0325">Glycoprotein</keyword>
<evidence type="ECO:0000256" key="7">
    <source>
        <dbReference type="ARBA" id="ARBA00023157"/>
    </source>
</evidence>
<evidence type="ECO:0000256" key="5">
    <source>
        <dbReference type="ARBA" id="ARBA00022801"/>
    </source>
</evidence>
<keyword evidence="4 10" id="KW-0479">Metal-binding</keyword>
<keyword evidence="10" id="KW-0732">Signal</keyword>
<sequence>MGWVTLFTILVLILTQIFAVPLKSSNNCGYDSCNLGQPGKLNVHIVAHTHDDVGWLKTVDQYYYGSRREISPKAVQYILDSVIEALVDNPDRRYIYVEMAFFWRWWTEQSEKVRNIVKQLVNESRLEFISGGWCMNDEATTHYNSIIDQHSLGAEFLQETFGECARPKIAWQIDPFGHSREVGSLFAQMGFDGMFLGRADYQDQIHRGFEKKLEMIWKASANLDRQSWLFAGILPYGYGSPFTFCYDSQCSDPPIMDDKNLKDYNVPERVLAFIAEAYALSKIYATNHLIMTMGGDFQDKNAHEKFKNLDKLIHYVNLEQNNGSDINVFYSTPSCYLYALNKAGKTWTTKSDDFFPYAMVPASYWTGYYTSRPALKFYERYANNILQVTRQLNGFAQTNSRETIFVLSEALGLAQHHDAVSGTEKQHVANDYAQRLADGIDRVMDVINNAYERLLPKNNRTASTSQQFLCSYLNISACLPIEGQDHFTLTLWNPTIHPVIVYPRVPVTRQYSIRDPRGNLVVAEYFPIPETIQNLPGRMSSAQNQYLFQVSLPALGFNTYYFEAKAQNTKTDERMEHEKVKTTVNEACVLQNEHLRVEFNSFGELKEIANLDKNLVVSFSEQGFYWYASYTGNKTAPVIPSSGAYIFHPLLPEPAPVSLIRRINCTKTSTVQKASIIFNDWVSEEFNLYNGSSSLEVEWIVGPIPIDDNIGKEIIVRYNTNIKSTKKYYTDANGREVLERIRDYRPTWHHIVDEPISSNYYPINSRIWIKDDDRQFTILTDRSEGGGSMWDGSVEIMIHRRILQDDSLGVGEALNETAYGKGLAITGKHILSVDRPSDSAQFHRIIAQQFYMRPLATFSVPNTTTYTNYSNIYRQTWSALSDSMPMNVHLLTFDQLNPKQYLVRVEHYFELNEDEIYSKAVTIDIQTLFQSIGTISDMIELILTANLPVSDLHRLEWMTNDQQSSKVHVSQQYLSNVTTITLNPMQIRTFQITIA</sequence>